<dbReference type="Proteomes" id="UP000660021">
    <property type="component" value="Unassembled WGS sequence"/>
</dbReference>
<evidence type="ECO:0000259" key="2">
    <source>
        <dbReference type="Pfam" id="PF14018"/>
    </source>
</evidence>
<gene>
    <name evidence="3" type="ORF">H8S34_14250</name>
</gene>
<feature type="transmembrane region" description="Helical" evidence="1">
    <location>
        <begin position="7"/>
        <end position="26"/>
    </location>
</feature>
<name>A0ABR7HWU2_9FIRM</name>
<reference evidence="3 4" key="1">
    <citation type="submission" date="2020-08" db="EMBL/GenBank/DDBJ databases">
        <title>Genome public.</title>
        <authorList>
            <person name="Liu C."/>
            <person name="Sun Q."/>
        </authorList>
    </citation>
    <scope>NUCLEOTIDE SEQUENCE [LARGE SCALE GENOMIC DNA]</scope>
    <source>
        <strain evidence="3 4">New-38</strain>
    </source>
</reference>
<keyword evidence="1" id="KW-0812">Transmembrane</keyword>
<keyword evidence="4" id="KW-1185">Reference proteome</keyword>
<dbReference type="RefSeq" id="WP_101691561.1">
    <property type="nucleotide sequence ID" value="NZ_JACOPR010000013.1"/>
</dbReference>
<proteinExistence type="predicted"/>
<protein>
    <submittedName>
        <fullName evidence="3">DUF4234 domain-containing protein</fullName>
    </submittedName>
</protein>
<evidence type="ECO:0000313" key="4">
    <source>
        <dbReference type="Proteomes" id="UP000660021"/>
    </source>
</evidence>
<feature type="transmembrane region" description="Helical" evidence="1">
    <location>
        <begin position="46"/>
        <end position="63"/>
    </location>
</feature>
<organism evidence="3 4">
    <name type="scientific">Pseudoflavonifractor hominis</name>
    <dbReference type="NCBI Taxonomy" id="2763059"/>
    <lineage>
        <taxon>Bacteria</taxon>
        <taxon>Bacillati</taxon>
        <taxon>Bacillota</taxon>
        <taxon>Clostridia</taxon>
        <taxon>Eubacteriales</taxon>
        <taxon>Oscillospiraceae</taxon>
        <taxon>Pseudoflavonifractor</taxon>
    </lineage>
</organism>
<accession>A0ABR7HWU2</accession>
<dbReference type="InterPro" id="IPR025328">
    <property type="entry name" value="DUF4234"/>
</dbReference>
<evidence type="ECO:0000313" key="3">
    <source>
        <dbReference type="EMBL" id="MBC5731980.1"/>
    </source>
</evidence>
<feature type="transmembrane region" description="Helical" evidence="1">
    <location>
        <begin position="83"/>
        <end position="103"/>
    </location>
</feature>
<keyword evidence="1" id="KW-1133">Transmembrane helix</keyword>
<dbReference type="Pfam" id="PF14018">
    <property type="entry name" value="DUF4234"/>
    <property type="match status" value="1"/>
</dbReference>
<sequence>MKQRSIPLCVIYSIITCGIYSIYWFICLTDESRIVSDRYQTSGGMAFLFNLITCGIYGIYWGYKMGEAMDDARAQHGEPAGSLPIIFLILNLFGLSIVTMALIQNELNKYEIA</sequence>
<keyword evidence="1" id="KW-0472">Membrane</keyword>
<feature type="domain" description="DUF4234" evidence="2">
    <location>
        <begin position="4"/>
        <end position="70"/>
    </location>
</feature>
<comment type="caution">
    <text evidence="3">The sequence shown here is derived from an EMBL/GenBank/DDBJ whole genome shotgun (WGS) entry which is preliminary data.</text>
</comment>
<evidence type="ECO:0000256" key="1">
    <source>
        <dbReference type="SAM" id="Phobius"/>
    </source>
</evidence>
<dbReference type="EMBL" id="JACOPR010000013">
    <property type="protein sequence ID" value="MBC5731980.1"/>
    <property type="molecule type" value="Genomic_DNA"/>
</dbReference>